<protein>
    <recommendedName>
        <fullName evidence="2">PX domain-containing protein</fullName>
    </recommendedName>
</protein>
<dbReference type="GO" id="GO:0031901">
    <property type="term" value="C:early endosome membrane"/>
    <property type="evidence" value="ECO:0007669"/>
    <property type="project" value="TreeGrafter"/>
</dbReference>
<evidence type="ECO:0000256" key="1">
    <source>
        <dbReference type="ARBA" id="ARBA00010883"/>
    </source>
</evidence>
<evidence type="ECO:0000313" key="4">
    <source>
        <dbReference type="Proteomes" id="UP000291343"/>
    </source>
</evidence>
<gene>
    <name evidence="3" type="ORF">LSTR_LSTR008737</name>
</gene>
<dbReference type="SMART" id="SM00312">
    <property type="entry name" value="PX"/>
    <property type="match status" value="1"/>
</dbReference>
<evidence type="ECO:0000259" key="2">
    <source>
        <dbReference type="PROSITE" id="PS50195"/>
    </source>
</evidence>
<dbReference type="InterPro" id="IPR034783">
    <property type="entry name" value="SNX4"/>
</dbReference>
<name>A0A482XPP7_LAOST</name>
<feature type="domain" description="PX" evidence="2">
    <location>
        <begin position="39"/>
        <end position="167"/>
    </location>
</feature>
<dbReference type="GO" id="GO:0005886">
    <property type="term" value="C:plasma membrane"/>
    <property type="evidence" value="ECO:0007669"/>
    <property type="project" value="TreeGrafter"/>
</dbReference>
<dbReference type="InterPro" id="IPR001683">
    <property type="entry name" value="PX_dom"/>
</dbReference>
<dbReference type="InterPro" id="IPR034902">
    <property type="entry name" value="PX_SNX4"/>
</dbReference>
<accession>A0A482XPP7</accession>
<dbReference type="Proteomes" id="UP000291343">
    <property type="component" value="Unassembled WGS sequence"/>
</dbReference>
<evidence type="ECO:0000313" key="3">
    <source>
        <dbReference type="EMBL" id="RZF47933.1"/>
    </source>
</evidence>
<dbReference type="AlphaFoldDB" id="A0A482XPP7"/>
<dbReference type="InterPro" id="IPR015404">
    <property type="entry name" value="Vps5_C"/>
</dbReference>
<dbReference type="InParanoid" id="A0A482XPP7"/>
<dbReference type="Gene3D" id="3.30.1520.10">
    <property type="entry name" value="Phox-like domain"/>
    <property type="match status" value="1"/>
</dbReference>
<dbReference type="GO" id="GO:0015031">
    <property type="term" value="P:protein transport"/>
    <property type="evidence" value="ECO:0007669"/>
    <property type="project" value="InterPro"/>
</dbReference>
<dbReference type="Gene3D" id="1.20.1270.60">
    <property type="entry name" value="Arfaptin homology (AH) domain/BAR domain"/>
    <property type="match status" value="1"/>
</dbReference>
<reference evidence="3 4" key="1">
    <citation type="journal article" date="2017" name="Gigascience">
        <title>Genome sequence of the small brown planthopper, Laodelphax striatellus.</title>
        <authorList>
            <person name="Zhu J."/>
            <person name="Jiang F."/>
            <person name="Wang X."/>
            <person name="Yang P."/>
            <person name="Bao Y."/>
            <person name="Zhao W."/>
            <person name="Wang W."/>
            <person name="Lu H."/>
            <person name="Wang Q."/>
            <person name="Cui N."/>
            <person name="Li J."/>
            <person name="Chen X."/>
            <person name="Luo L."/>
            <person name="Yu J."/>
            <person name="Kang L."/>
            <person name="Cui F."/>
        </authorList>
    </citation>
    <scope>NUCLEOTIDE SEQUENCE [LARGE SCALE GENOMIC DNA]</scope>
    <source>
        <strain evidence="3">Lst14</strain>
    </source>
</reference>
<organism evidence="3 4">
    <name type="scientific">Laodelphax striatellus</name>
    <name type="common">Small brown planthopper</name>
    <name type="synonym">Delphax striatella</name>
    <dbReference type="NCBI Taxonomy" id="195883"/>
    <lineage>
        <taxon>Eukaryota</taxon>
        <taxon>Metazoa</taxon>
        <taxon>Ecdysozoa</taxon>
        <taxon>Arthropoda</taxon>
        <taxon>Hexapoda</taxon>
        <taxon>Insecta</taxon>
        <taxon>Pterygota</taxon>
        <taxon>Neoptera</taxon>
        <taxon>Paraneoptera</taxon>
        <taxon>Hemiptera</taxon>
        <taxon>Auchenorrhyncha</taxon>
        <taxon>Fulgoroidea</taxon>
        <taxon>Delphacidae</taxon>
        <taxon>Criomorphinae</taxon>
        <taxon>Laodelphax</taxon>
    </lineage>
</organism>
<dbReference type="InterPro" id="IPR027267">
    <property type="entry name" value="AH/BAR_dom_sf"/>
</dbReference>
<proteinExistence type="inferred from homology"/>
<dbReference type="STRING" id="195883.A0A482XPP7"/>
<dbReference type="PANTHER" id="PTHR46596">
    <property type="entry name" value="SORTING NEXIN-4"/>
    <property type="match status" value="1"/>
</dbReference>
<dbReference type="CDD" id="cd06864">
    <property type="entry name" value="PX_SNX4"/>
    <property type="match status" value="1"/>
</dbReference>
<dbReference type="SUPFAM" id="SSF64268">
    <property type="entry name" value="PX domain"/>
    <property type="match status" value="1"/>
</dbReference>
<dbReference type="Pfam" id="PF09325">
    <property type="entry name" value="Vps5"/>
    <property type="match status" value="1"/>
</dbReference>
<dbReference type="Pfam" id="PF00787">
    <property type="entry name" value="PX"/>
    <property type="match status" value="1"/>
</dbReference>
<dbReference type="PANTHER" id="PTHR46596:SF1">
    <property type="entry name" value="SORTING NEXIN-4"/>
    <property type="match status" value="1"/>
</dbReference>
<dbReference type="GO" id="GO:0031201">
    <property type="term" value="C:SNARE complex"/>
    <property type="evidence" value="ECO:0007669"/>
    <property type="project" value="TreeGrafter"/>
</dbReference>
<sequence>MEAEQDIIAVANESVKQTSSNSQQSSDKITKTLLEYLEISITEAEKKATPALNIRDYFTVYLIETKVITQGWSAKLANLGLVWRRYTEFEQLRSYLETIYPWTIVPPLPEKRATFTWENTPSDTFDPDFIDRRRAGLETFLHRVADHPILCNDPLVASFLQQEDGWNEAIKETGYLQTAESKLKALSVSIRLRNPDKQFEEVKANAVDLQSNLSNVLDIRARLASRRFNMYKMHGALGKVFSEWSAIEKDMGDGLQKAGHFFDSIAAGIGTALEDEELIADHLKEYLFFALSVQSVCERHEMLQLELEQAEDLVSSRISEKEKAQQGRSSLMSRLFGSVDTEEVRDIKVGQIDQKIQEGEESVRELQLSLSEFSRNASKDIDLFNQKKVTDLKETFSIYVGMQIKMTRKVLQTWANIRDCIDSIP</sequence>
<dbReference type="EMBL" id="QKKF02002906">
    <property type="protein sequence ID" value="RZF47933.1"/>
    <property type="molecule type" value="Genomic_DNA"/>
</dbReference>
<dbReference type="PROSITE" id="PS50195">
    <property type="entry name" value="PX"/>
    <property type="match status" value="1"/>
</dbReference>
<dbReference type="OrthoDB" id="289314at2759"/>
<dbReference type="InterPro" id="IPR036871">
    <property type="entry name" value="PX_dom_sf"/>
</dbReference>
<keyword evidence="4" id="KW-1185">Reference proteome</keyword>
<comment type="similarity">
    <text evidence="1">Belongs to the sorting nexin family.</text>
</comment>
<comment type="caution">
    <text evidence="3">The sequence shown here is derived from an EMBL/GenBank/DDBJ whole genome shotgun (WGS) entry which is preliminary data.</text>
</comment>
<dbReference type="GO" id="GO:2000786">
    <property type="term" value="P:positive regulation of autophagosome assembly"/>
    <property type="evidence" value="ECO:0007669"/>
    <property type="project" value="TreeGrafter"/>
</dbReference>
<dbReference type="SMR" id="A0A482XPP7"/>
<dbReference type="GO" id="GO:0032266">
    <property type="term" value="F:phosphatidylinositol-3-phosphate binding"/>
    <property type="evidence" value="ECO:0007669"/>
    <property type="project" value="TreeGrafter"/>
</dbReference>